<dbReference type="PANTHER" id="PTHR43677">
    <property type="entry name" value="SHORT-CHAIN DEHYDROGENASE/REDUCTASE"/>
    <property type="match status" value="1"/>
</dbReference>
<feature type="domain" description="Enoyl reductase (ER)" evidence="1">
    <location>
        <begin position="18"/>
        <end position="330"/>
    </location>
</feature>
<keyword evidence="3" id="KW-1185">Reference proteome</keyword>
<dbReference type="InterPro" id="IPR013149">
    <property type="entry name" value="ADH-like_C"/>
</dbReference>
<dbReference type="Pfam" id="PF00107">
    <property type="entry name" value="ADH_zinc_N"/>
    <property type="match status" value="1"/>
</dbReference>
<dbReference type="InterPro" id="IPR051397">
    <property type="entry name" value="Zn-ADH-like_protein"/>
</dbReference>
<dbReference type="Pfam" id="PF08240">
    <property type="entry name" value="ADH_N"/>
    <property type="match status" value="1"/>
</dbReference>
<dbReference type="AlphaFoldDB" id="A0A3N1Y7B3"/>
<comment type="caution">
    <text evidence="2">The sequence shown here is derived from an EMBL/GenBank/DDBJ whole genome shotgun (WGS) entry which is preliminary data.</text>
</comment>
<dbReference type="NCBIfam" id="TIGR02823">
    <property type="entry name" value="oxido_YhdH"/>
    <property type="match status" value="1"/>
</dbReference>
<dbReference type="SUPFAM" id="SSF50129">
    <property type="entry name" value="GroES-like"/>
    <property type="match status" value="1"/>
</dbReference>
<organism evidence="2 3">
    <name type="scientific">Inmirania thermothiophila</name>
    <dbReference type="NCBI Taxonomy" id="1750597"/>
    <lineage>
        <taxon>Bacteria</taxon>
        <taxon>Pseudomonadati</taxon>
        <taxon>Pseudomonadota</taxon>
        <taxon>Gammaproteobacteria</taxon>
        <taxon>Chromatiales</taxon>
        <taxon>Ectothiorhodospiraceae</taxon>
        <taxon>Inmirania</taxon>
    </lineage>
</organism>
<accession>A0A3N1Y7B3</accession>
<dbReference type="InterPro" id="IPR020843">
    <property type="entry name" value="ER"/>
</dbReference>
<reference evidence="2 3" key="1">
    <citation type="submission" date="2018-11" db="EMBL/GenBank/DDBJ databases">
        <title>Genomic Encyclopedia of Type Strains, Phase IV (KMG-IV): sequencing the most valuable type-strain genomes for metagenomic binning, comparative biology and taxonomic classification.</title>
        <authorList>
            <person name="Goeker M."/>
        </authorList>
    </citation>
    <scope>NUCLEOTIDE SEQUENCE [LARGE SCALE GENOMIC DNA]</scope>
    <source>
        <strain evidence="2 3">DSM 100275</strain>
    </source>
</reference>
<evidence type="ECO:0000259" key="1">
    <source>
        <dbReference type="SMART" id="SM00829"/>
    </source>
</evidence>
<dbReference type="PANTHER" id="PTHR43677:SF1">
    <property type="entry name" value="ACRYLYL-COA REDUCTASE ACUI-RELATED"/>
    <property type="match status" value="1"/>
</dbReference>
<dbReference type="Proteomes" id="UP000276634">
    <property type="component" value="Unassembled WGS sequence"/>
</dbReference>
<dbReference type="SMART" id="SM00829">
    <property type="entry name" value="PKS_ER"/>
    <property type="match status" value="1"/>
</dbReference>
<evidence type="ECO:0000313" key="2">
    <source>
        <dbReference type="EMBL" id="ROR34418.1"/>
    </source>
</evidence>
<dbReference type="CDD" id="cd08288">
    <property type="entry name" value="MDR_yhdh"/>
    <property type="match status" value="1"/>
</dbReference>
<dbReference type="Gene3D" id="3.40.50.720">
    <property type="entry name" value="NAD(P)-binding Rossmann-like Domain"/>
    <property type="match status" value="1"/>
</dbReference>
<dbReference type="InterPro" id="IPR014188">
    <property type="entry name" value="Acrylyl-CoA_reductase_AcuI"/>
</dbReference>
<proteinExistence type="predicted"/>
<gene>
    <name evidence="2" type="ORF">EDC57_0314</name>
</gene>
<evidence type="ECO:0000313" key="3">
    <source>
        <dbReference type="Proteomes" id="UP000276634"/>
    </source>
</evidence>
<dbReference type="GO" id="GO:0043957">
    <property type="term" value="F:acryloyl-CoA reductase (NADPH) activity"/>
    <property type="evidence" value="ECO:0007669"/>
    <property type="project" value="TreeGrafter"/>
</dbReference>
<dbReference type="SUPFAM" id="SSF51735">
    <property type="entry name" value="NAD(P)-binding Rossmann-fold domains"/>
    <property type="match status" value="1"/>
</dbReference>
<dbReference type="InterPro" id="IPR011032">
    <property type="entry name" value="GroES-like_sf"/>
</dbReference>
<dbReference type="RefSeq" id="WP_211331851.1">
    <property type="nucleotide sequence ID" value="NZ_RJVI01000001.1"/>
</dbReference>
<dbReference type="EMBL" id="RJVI01000001">
    <property type="protein sequence ID" value="ROR34418.1"/>
    <property type="molecule type" value="Genomic_DNA"/>
</dbReference>
<dbReference type="InterPro" id="IPR036291">
    <property type="entry name" value="NAD(P)-bd_dom_sf"/>
</dbReference>
<protein>
    <submittedName>
        <fullName evidence="2">Acrylyl-CoA reductase (NADPH)</fullName>
    </submittedName>
</protein>
<dbReference type="InterPro" id="IPR013154">
    <property type="entry name" value="ADH-like_N"/>
</dbReference>
<dbReference type="Gene3D" id="3.90.180.10">
    <property type="entry name" value="Medium-chain alcohol dehydrogenases, catalytic domain"/>
    <property type="match status" value="1"/>
</dbReference>
<sequence length="334" mass="35225">MSATPDAFNAWLIERDEGGYRCAPRTLSAADLPEGDVLVRVRYSSLNYKDGLAVTGKGKIARRFPLVPGIDLAGEVVESAASDFKPGDQVLITGCEIGELHWGGYSQYQRVRAQWLVPIPAPFDARLAMGIGTAGFTAALAVLALEDHGIGPDLGPMVVTGAAGGVGSIAVVLLARAGYRVVASTGRAGERGPFLRELGAAEVIEREVLAAPCRPLESETYGGGVDTVGGQTLASLIARTRHGGAVAACGLAGGHELHTTVFPFILRGVSLLGINSVILPPERRRRAWDRLAADLPVEVLERLIRVEPMSRLRELAEDIVAGRIAGRVVIDVDA</sequence>
<name>A0A3N1Y7B3_9GAMM</name>